<proteinExistence type="predicted"/>
<organism evidence="2 3">
    <name type="scientific">Mucilaginibacter pankratovii</name>
    <dbReference type="NCBI Taxonomy" id="2772110"/>
    <lineage>
        <taxon>Bacteria</taxon>
        <taxon>Pseudomonadati</taxon>
        <taxon>Bacteroidota</taxon>
        <taxon>Sphingobacteriia</taxon>
        <taxon>Sphingobacteriales</taxon>
        <taxon>Sphingobacteriaceae</taxon>
        <taxon>Mucilaginibacter</taxon>
    </lineage>
</organism>
<protein>
    <submittedName>
        <fullName evidence="2">Uncharacterized protein</fullName>
    </submittedName>
</protein>
<name>A0ABR7WIU0_9SPHI</name>
<feature type="transmembrane region" description="Helical" evidence="1">
    <location>
        <begin position="71"/>
        <end position="88"/>
    </location>
</feature>
<dbReference type="EMBL" id="JACWMY010000001">
    <property type="protein sequence ID" value="MBD1362245.1"/>
    <property type="molecule type" value="Genomic_DNA"/>
</dbReference>
<keyword evidence="1" id="KW-0472">Membrane</keyword>
<feature type="transmembrane region" description="Helical" evidence="1">
    <location>
        <begin position="100"/>
        <end position="118"/>
    </location>
</feature>
<keyword evidence="1" id="KW-1133">Transmembrane helix</keyword>
<reference evidence="2 3" key="1">
    <citation type="submission" date="2020-09" db="EMBL/GenBank/DDBJ databases">
        <title>Novel species of Mucilaginibacter isolated from a glacier on the Tibetan Plateau.</title>
        <authorList>
            <person name="Liu Q."/>
            <person name="Xin Y.-H."/>
        </authorList>
    </citation>
    <scope>NUCLEOTIDE SEQUENCE [LARGE SCALE GENOMIC DNA]</scope>
    <source>
        <strain evidence="2 3">ZT4R22</strain>
    </source>
</reference>
<keyword evidence="3" id="KW-1185">Reference proteome</keyword>
<feature type="transmembrane region" description="Helical" evidence="1">
    <location>
        <begin position="43"/>
        <end position="64"/>
    </location>
</feature>
<keyword evidence="1" id="KW-0812">Transmembrane</keyword>
<gene>
    <name evidence="2" type="ORF">IDJ77_00355</name>
</gene>
<accession>A0ABR7WIU0</accession>
<evidence type="ECO:0000256" key="1">
    <source>
        <dbReference type="SAM" id="Phobius"/>
    </source>
</evidence>
<dbReference type="RefSeq" id="WP_191186935.1">
    <property type="nucleotide sequence ID" value="NZ_JACWMY010000001.1"/>
</dbReference>
<dbReference type="Proteomes" id="UP000606600">
    <property type="component" value="Unassembled WGS sequence"/>
</dbReference>
<sequence>MKIGFRIFLILTLLFSFVIGMPKPAVEVETALALNFTNGAADALSSVLIFLLLVSHVLMLFLLFMRQSVQYRYFLICFPIVFWLFYIANTITEHLAQPDMFLSHIPYLLCYVLCVVQYHSILKVDPAFALGLPPEKEPEESLPRQRFDTNEPM</sequence>
<evidence type="ECO:0000313" key="2">
    <source>
        <dbReference type="EMBL" id="MBD1362245.1"/>
    </source>
</evidence>
<evidence type="ECO:0000313" key="3">
    <source>
        <dbReference type="Proteomes" id="UP000606600"/>
    </source>
</evidence>
<comment type="caution">
    <text evidence="2">The sequence shown here is derived from an EMBL/GenBank/DDBJ whole genome shotgun (WGS) entry which is preliminary data.</text>
</comment>